<dbReference type="KEGG" id="nvn:NVIE_017650"/>
<keyword evidence="3 6" id="KW-0031">Aminopeptidase</keyword>
<keyword evidence="6" id="KW-0963">Cytoplasm</keyword>
<dbReference type="PRINTS" id="PR00481">
    <property type="entry name" value="LAMNOPPTDASE"/>
</dbReference>
<evidence type="ECO:0000256" key="6">
    <source>
        <dbReference type="HAMAP-Rule" id="MF_00181"/>
    </source>
</evidence>
<dbReference type="GO" id="GO:0070006">
    <property type="term" value="F:metalloaminopeptidase activity"/>
    <property type="evidence" value="ECO:0007669"/>
    <property type="project" value="InterPro"/>
</dbReference>
<dbReference type="PANTHER" id="PTHR11963:SF23">
    <property type="entry name" value="CYTOSOL AMINOPEPTIDASE"/>
    <property type="match status" value="1"/>
</dbReference>
<dbReference type="EC" id="3.4.11.10" evidence="6"/>
<protein>
    <recommendedName>
        <fullName evidence="6">Probable cytosol aminopeptidase</fullName>
        <ecNumber evidence="6">3.4.11.1</ecNumber>
    </recommendedName>
    <alternativeName>
        <fullName evidence="6">Leucine aminopeptidase</fullName>
        <shortName evidence="6">LAP</shortName>
        <ecNumber evidence="6">3.4.11.10</ecNumber>
    </alternativeName>
    <alternativeName>
        <fullName evidence="6">Leucyl aminopeptidase</fullName>
    </alternativeName>
</protein>
<evidence type="ECO:0000313" key="10">
    <source>
        <dbReference type="EMBL" id="AIC16029.1"/>
    </source>
</evidence>
<dbReference type="InterPro" id="IPR043472">
    <property type="entry name" value="Macro_dom-like"/>
</dbReference>
<dbReference type="HOGENOM" id="CLU_013734_2_2_2"/>
<dbReference type="GO" id="GO:0006508">
    <property type="term" value="P:proteolysis"/>
    <property type="evidence" value="ECO:0007669"/>
    <property type="project" value="UniProtKB-KW"/>
</dbReference>
<feature type="region of interest" description="Disordered" evidence="7">
    <location>
        <begin position="494"/>
        <end position="517"/>
    </location>
</feature>
<sequence length="517" mass="55850">MVQIRVEKAKIDQKQTSLLVIGVFEGEQDFSQSKELDPSVLTYIKEALENKDFRGTFGSSMVAYTLGKGPMKKIMLLGLGKRDKFTDEMARICAGKAAHRARDLGTKEFSILQFSNLDEGLVEAMTEGIALALYTFDKYKAQDKDAVRVEEVTILINSDSPRFSMIAERASHVADAVNFARDLGNLPPNDCPPAHLASVALSLAAEYGMKARVIDRYELENMNMGGIVAVGKGSNNPPKLIILEYNGATASDAKPYLLVGKAVTFDTGGISLKPGDKMDEMKFDKCGGCNVLAILRAVASLKLAVNVVGIVPSVENMPSSTAYRPGDIIRMYNGKTVEVLNTDAEGRMILADALAYGISTYSPKAVIDMATLTGAAIIALGANVAALVGNNKQLTDRVRRMAEKAGERVWDLPLYDEFHEQIKSSYADIKNVGGRSGGAITAAAFLSNFVAGTPWVHMDIAGTAWTQDGTYERSYNPKGATGFGIRTLLKLLGEEEKPSTSSSSSSQQGQQQQQQQQ</sequence>
<dbReference type="NCBIfam" id="NF002083">
    <property type="entry name" value="PRK00913.3-5"/>
    <property type="match status" value="1"/>
</dbReference>
<dbReference type="NCBIfam" id="NF002073">
    <property type="entry name" value="PRK00913.1-2"/>
    <property type="match status" value="1"/>
</dbReference>
<dbReference type="Pfam" id="PF00883">
    <property type="entry name" value="Peptidase_M17"/>
    <property type="match status" value="1"/>
</dbReference>
<comment type="similarity">
    <text evidence="2 6">Belongs to the peptidase M17 family.</text>
</comment>
<feature type="binding site" evidence="6">
    <location>
        <position position="284"/>
    </location>
    <ligand>
        <name>Mn(2+)</name>
        <dbReference type="ChEBI" id="CHEBI:29035"/>
        <label>2</label>
    </ligand>
</feature>
<dbReference type="InterPro" id="IPR023042">
    <property type="entry name" value="Peptidase_M17_leu_NH2_pept"/>
</dbReference>
<dbReference type="GO" id="GO:0030145">
    <property type="term" value="F:manganese ion binding"/>
    <property type="evidence" value="ECO:0007669"/>
    <property type="project" value="UniProtKB-UniRule"/>
</dbReference>
<comment type="subcellular location">
    <subcellularLocation>
        <location evidence="6">Cytoplasm</location>
    </subcellularLocation>
</comment>
<dbReference type="GeneID" id="74947034"/>
<evidence type="ECO:0000256" key="4">
    <source>
        <dbReference type="ARBA" id="ARBA00022670"/>
    </source>
</evidence>
<evidence type="ECO:0000256" key="7">
    <source>
        <dbReference type="SAM" id="MobiDB-lite"/>
    </source>
</evidence>
<dbReference type="PANTHER" id="PTHR11963">
    <property type="entry name" value="LEUCINE AMINOPEPTIDASE-RELATED"/>
    <property type="match status" value="1"/>
</dbReference>
<keyword evidence="5 6" id="KW-0378">Hydrolase</keyword>
<dbReference type="Pfam" id="PF02789">
    <property type="entry name" value="Peptidase_M17_N"/>
    <property type="match status" value="1"/>
</dbReference>
<dbReference type="NCBIfam" id="NF002074">
    <property type="entry name" value="PRK00913.1-4"/>
    <property type="match status" value="1"/>
</dbReference>
<feature type="binding site" evidence="6">
    <location>
        <position position="343"/>
    </location>
    <ligand>
        <name>Mn(2+)</name>
        <dbReference type="ChEBI" id="CHEBI:29035"/>
        <label>1</label>
    </ligand>
</feature>
<feature type="active site" evidence="6">
    <location>
        <position position="273"/>
    </location>
</feature>
<evidence type="ECO:0000256" key="3">
    <source>
        <dbReference type="ARBA" id="ARBA00022438"/>
    </source>
</evidence>
<evidence type="ECO:0000313" key="11">
    <source>
        <dbReference type="Proteomes" id="UP000027093"/>
    </source>
</evidence>
<dbReference type="HAMAP" id="MF_00181">
    <property type="entry name" value="Cytosol_peptidase_M17"/>
    <property type="match status" value="1"/>
</dbReference>
<feature type="transmembrane region" description="Helical" evidence="8">
    <location>
        <begin position="369"/>
        <end position="390"/>
    </location>
</feature>
<dbReference type="CDD" id="cd00433">
    <property type="entry name" value="Peptidase_M17"/>
    <property type="match status" value="1"/>
</dbReference>
<keyword evidence="6" id="KW-0464">Manganese</keyword>
<dbReference type="RefSeq" id="WP_084790722.1">
    <property type="nucleotide sequence ID" value="NZ_CP007536.1"/>
</dbReference>
<dbReference type="OrthoDB" id="18419at2157"/>
<evidence type="ECO:0000256" key="1">
    <source>
        <dbReference type="ARBA" id="ARBA00000135"/>
    </source>
</evidence>
<dbReference type="EC" id="3.4.11.1" evidence="6"/>
<dbReference type="PROSITE" id="PS00631">
    <property type="entry name" value="CYTOSOL_AP"/>
    <property type="match status" value="1"/>
</dbReference>
<keyword evidence="8" id="KW-1133">Transmembrane helix</keyword>
<feature type="binding site" evidence="6">
    <location>
        <position position="266"/>
    </location>
    <ligand>
        <name>Mn(2+)</name>
        <dbReference type="ChEBI" id="CHEBI:29035"/>
        <label>1</label>
    </ligand>
</feature>
<dbReference type="SUPFAM" id="SSF52949">
    <property type="entry name" value="Macro domain-like"/>
    <property type="match status" value="1"/>
</dbReference>
<keyword evidence="8" id="KW-0812">Transmembrane</keyword>
<reference evidence="10 11" key="1">
    <citation type="journal article" date="2014" name="Int. J. Syst. Evol. Microbiol.">
        <title>Nitrososphaera viennensis gen. nov., sp. nov., an aerobic and mesophilic, ammonia-oxidizing archaeon from soil and a member of the archaeal phylum Thaumarchaeota.</title>
        <authorList>
            <person name="Stieglmeier M."/>
            <person name="Klingl A."/>
            <person name="Alves R.J."/>
            <person name="Rittmann S.K."/>
            <person name="Melcher M."/>
            <person name="Leisch N."/>
            <person name="Schleper C."/>
        </authorList>
    </citation>
    <scope>NUCLEOTIDE SEQUENCE [LARGE SCALE GENOMIC DNA]</scope>
    <source>
        <strain evidence="10">EN76</strain>
    </source>
</reference>
<name>A0A060HHF3_9ARCH</name>
<feature type="binding site" evidence="6">
    <location>
        <position position="345"/>
    </location>
    <ligand>
        <name>Mn(2+)</name>
        <dbReference type="ChEBI" id="CHEBI:29035"/>
        <label>1</label>
    </ligand>
</feature>
<dbReference type="InterPro" id="IPR008283">
    <property type="entry name" value="Peptidase_M17_N"/>
</dbReference>
<keyword evidence="11" id="KW-1185">Reference proteome</keyword>
<organism evidence="10 11">
    <name type="scientific">Nitrososphaera viennensis EN76</name>
    <dbReference type="NCBI Taxonomy" id="926571"/>
    <lineage>
        <taxon>Archaea</taxon>
        <taxon>Nitrososphaerota</taxon>
        <taxon>Nitrososphaeria</taxon>
        <taxon>Nitrososphaerales</taxon>
        <taxon>Nitrososphaeraceae</taxon>
        <taxon>Nitrososphaera</taxon>
    </lineage>
</organism>
<accession>A0A060HHF3</accession>
<dbReference type="GO" id="GO:0005737">
    <property type="term" value="C:cytoplasm"/>
    <property type="evidence" value="ECO:0007669"/>
    <property type="project" value="UniProtKB-SubCell"/>
</dbReference>
<dbReference type="InterPro" id="IPR000819">
    <property type="entry name" value="Peptidase_M17_C"/>
</dbReference>
<feature type="active site" evidence="6">
    <location>
        <position position="347"/>
    </location>
</feature>
<feature type="binding site" evidence="6">
    <location>
        <position position="345"/>
    </location>
    <ligand>
        <name>Mn(2+)</name>
        <dbReference type="ChEBI" id="CHEBI:29035"/>
        <label>2</label>
    </ligand>
</feature>
<dbReference type="Proteomes" id="UP000027093">
    <property type="component" value="Chromosome"/>
</dbReference>
<dbReference type="EMBL" id="CP007536">
    <property type="protein sequence ID" value="AIC16029.1"/>
    <property type="molecule type" value="Genomic_DNA"/>
</dbReference>
<dbReference type="STRING" id="926571.NVIE_017650"/>
<gene>
    <name evidence="6 10" type="primary">pepA</name>
    <name evidence="10" type="ORF">NVIE_017650</name>
</gene>
<evidence type="ECO:0000256" key="8">
    <source>
        <dbReference type="SAM" id="Phobius"/>
    </source>
</evidence>
<feature type="binding site" evidence="6">
    <location>
        <position position="261"/>
    </location>
    <ligand>
        <name>Mn(2+)</name>
        <dbReference type="ChEBI" id="CHEBI:29035"/>
        <label>2</label>
    </ligand>
</feature>
<comment type="cofactor">
    <cofactor evidence="6">
        <name>Mn(2+)</name>
        <dbReference type="ChEBI" id="CHEBI:29035"/>
    </cofactor>
    <text evidence="6">Binds 2 manganese ions per subunit.</text>
</comment>
<comment type="catalytic activity">
    <reaction evidence="1 6">
        <text>Release of an N-terminal amino acid, Xaa-|-Yaa-, in which Xaa is preferably Leu, but may be other amino acids including Pro although not Arg or Lys, and Yaa may be Pro. Amino acid amides and methyl esters are also readily hydrolyzed, but rates on arylamides are exceedingly low.</text>
        <dbReference type="EC" id="3.4.11.1"/>
    </reaction>
</comment>
<feature type="compositionally biased region" description="Low complexity" evidence="7">
    <location>
        <begin position="501"/>
        <end position="517"/>
    </location>
</feature>
<dbReference type="Gene3D" id="3.40.630.10">
    <property type="entry name" value="Zn peptidases"/>
    <property type="match status" value="1"/>
</dbReference>
<dbReference type="InterPro" id="IPR011356">
    <property type="entry name" value="Leucine_aapep/pepB"/>
</dbReference>
<keyword evidence="8" id="KW-0472">Membrane</keyword>
<comment type="function">
    <text evidence="6">Presumably involved in the processing and regular turnover of intracellular proteins. Catalyzes the removal of unsubstituted N-terminal amino acids from various peptides.</text>
</comment>
<keyword evidence="6" id="KW-0479">Metal-binding</keyword>
<keyword evidence="4 6" id="KW-0645">Protease</keyword>
<evidence type="ECO:0000256" key="2">
    <source>
        <dbReference type="ARBA" id="ARBA00009528"/>
    </source>
</evidence>
<evidence type="ECO:0000256" key="5">
    <source>
        <dbReference type="ARBA" id="ARBA00022801"/>
    </source>
</evidence>
<dbReference type="Gene3D" id="3.40.220.10">
    <property type="entry name" value="Leucine Aminopeptidase, subunit E, domain 1"/>
    <property type="match status" value="1"/>
</dbReference>
<dbReference type="AlphaFoldDB" id="A0A060HHF3"/>
<feature type="domain" description="Cytosol aminopeptidase" evidence="9">
    <location>
        <begin position="341"/>
        <end position="348"/>
    </location>
</feature>
<proteinExistence type="inferred from homology"/>
<comment type="catalytic activity">
    <reaction evidence="6">
        <text>Release of an N-terminal amino acid, preferentially leucine, but not glutamic or aspartic acids.</text>
        <dbReference type="EC" id="3.4.11.10"/>
    </reaction>
</comment>
<evidence type="ECO:0000259" key="9">
    <source>
        <dbReference type="PROSITE" id="PS00631"/>
    </source>
</evidence>
<dbReference type="SUPFAM" id="SSF53187">
    <property type="entry name" value="Zn-dependent exopeptidases"/>
    <property type="match status" value="1"/>
</dbReference>
<feature type="binding site" evidence="6">
    <location>
        <position position="266"/>
    </location>
    <ligand>
        <name>Mn(2+)</name>
        <dbReference type="ChEBI" id="CHEBI:29035"/>
        <label>2</label>
    </ligand>
</feature>